<reference evidence="2" key="1">
    <citation type="submission" date="2021-01" db="EMBL/GenBank/DDBJ databases">
        <title>Caligus Genome Assembly.</title>
        <authorList>
            <person name="Gallardo-Escarate C."/>
        </authorList>
    </citation>
    <scope>NUCLEOTIDE SEQUENCE [LARGE SCALE GENOMIC DNA]</scope>
</reference>
<organism evidence="1 2">
    <name type="scientific">Caligus rogercresseyi</name>
    <name type="common">Sea louse</name>
    <dbReference type="NCBI Taxonomy" id="217165"/>
    <lineage>
        <taxon>Eukaryota</taxon>
        <taxon>Metazoa</taxon>
        <taxon>Ecdysozoa</taxon>
        <taxon>Arthropoda</taxon>
        <taxon>Crustacea</taxon>
        <taxon>Multicrustacea</taxon>
        <taxon>Hexanauplia</taxon>
        <taxon>Copepoda</taxon>
        <taxon>Siphonostomatoida</taxon>
        <taxon>Caligidae</taxon>
        <taxon>Caligus</taxon>
    </lineage>
</organism>
<protein>
    <submittedName>
        <fullName evidence="1">Si:ch211214b163</fullName>
    </submittedName>
</protein>
<feature type="non-terminal residue" evidence="1">
    <location>
        <position position="1"/>
    </location>
</feature>
<proteinExistence type="predicted"/>
<keyword evidence="2" id="KW-1185">Reference proteome</keyword>
<accession>A0A7T8K9G8</accession>
<evidence type="ECO:0000313" key="1">
    <source>
        <dbReference type="EMBL" id="QQP51113.1"/>
    </source>
</evidence>
<dbReference type="SUPFAM" id="SSF52047">
    <property type="entry name" value="RNI-like"/>
    <property type="match status" value="1"/>
</dbReference>
<dbReference type="EMBL" id="CP045897">
    <property type="protein sequence ID" value="QQP51113.1"/>
    <property type="molecule type" value="Genomic_DNA"/>
</dbReference>
<dbReference type="OrthoDB" id="10034042at2759"/>
<dbReference type="Proteomes" id="UP000595437">
    <property type="component" value="Chromosome 8"/>
</dbReference>
<sequence>KHIFQKPKKLLLTGNQLTMESLHSCFKLWKQTDKIYLRSLDMSNCALDDECLAKLTPLSPI</sequence>
<gene>
    <name evidence="1" type="ORF">FKW44_012353</name>
</gene>
<dbReference type="AlphaFoldDB" id="A0A7T8K9G8"/>
<evidence type="ECO:0000313" key="2">
    <source>
        <dbReference type="Proteomes" id="UP000595437"/>
    </source>
</evidence>
<name>A0A7T8K9G8_CALRO</name>